<organism evidence="3">
    <name type="scientific">uncultured Propionibacteriaceae bacterium</name>
    <dbReference type="NCBI Taxonomy" id="257457"/>
    <lineage>
        <taxon>Bacteria</taxon>
        <taxon>Bacillati</taxon>
        <taxon>Actinomycetota</taxon>
        <taxon>Actinomycetes</taxon>
        <taxon>Propionibacteriales</taxon>
        <taxon>Propionibacteriaceae</taxon>
        <taxon>environmental samples</taxon>
    </lineage>
</organism>
<name>A0A6J4NIL3_9ACTN</name>
<dbReference type="PANTHER" id="PTHR40763:SF5">
    <property type="entry name" value="MEMBRANE PROTEIN"/>
    <property type="match status" value="1"/>
</dbReference>
<sequence>MSTPDIRASDADRDQVAAVLQLAYVEGRITREEHTERLEAALAAKTFADLLPLTADLVPIPTSVQHSSSGSSPLVPSAGPLGEPDRMSAVLSTVKRNGNWRVRARSVANNLLGTVNLDLTEATFDAPVVEVNTTQFCGTLLLRVPLGVTIRDETTNVLGSTSIRGIGDPQPDRPTVVITGTNILGEVKVRGPRRSPGWMRALT</sequence>
<accession>A0A6J4NIL3</accession>
<gene>
    <name evidence="3" type="ORF">AVDCRST_MAG75-1471</name>
</gene>
<dbReference type="PANTHER" id="PTHR40763">
    <property type="entry name" value="MEMBRANE PROTEIN-RELATED"/>
    <property type="match status" value="1"/>
</dbReference>
<evidence type="ECO:0000256" key="1">
    <source>
        <dbReference type="SAM" id="MobiDB-lite"/>
    </source>
</evidence>
<reference evidence="3" key="1">
    <citation type="submission" date="2020-02" db="EMBL/GenBank/DDBJ databases">
        <authorList>
            <person name="Meier V. D."/>
        </authorList>
    </citation>
    <scope>NUCLEOTIDE SEQUENCE</scope>
    <source>
        <strain evidence="3">AVDCRST_MAG75</strain>
    </source>
</reference>
<dbReference type="InterPro" id="IPR012551">
    <property type="entry name" value="DUF1707_SHOCT-like"/>
</dbReference>
<feature type="domain" description="DUF1707" evidence="2">
    <location>
        <begin position="6"/>
        <end position="57"/>
    </location>
</feature>
<dbReference type="AlphaFoldDB" id="A0A6J4NIL3"/>
<proteinExistence type="predicted"/>
<feature type="compositionally biased region" description="Low complexity" evidence="1">
    <location>
        <begin position="67"/>
        <end position="82"/>
    </location>
</feature>
<protein>
    <recommendedName>
        <fullName evidence="2">DUF1707 domain-containing protein</fullName>
    </recommendedName>
</protein>
<feature type="region of interest" description="Disordered" evidence="1">
    <location>
        <begin position="62"/>
        <end position="83"/>
    </location>
</feature>
<evidence type="ECO:0000259" key="2">
    <source>
        <dbReference type="Pfam" id="PF08044"/>
    </source>
</evidence>
<dbReference type="Pfam" id="PF08044">
    <property type="entry name" value="DUF1707"/>
    <property type="match status" value="1"/>
</dbReference>
<evidence type="ECO:0000313" key="3">
    <source>
        <dbReference type="EMBL" id="CAA9389191.1"/>
    </source>
</evidence>
<dbReference type="EMBL" id="CADCUO010000082">
    <property type="protein sequence ID" value="CAA9389191.1"/>
    <property type="molecule type" value="Genomic_DNA"/>
</dbReference>